<comment type="caution">
    <text evidence="3">The sequence shown here is derived from an EMBL/GenBank/DDBJ whole genome shotgun (WGS) entry which is preliminary data.</text>
</comment>
<dbReference type="CDD" id="cd01130">
    <property type="entry name" value="VirB11-like_ATPase"/>
    <property type="match status" value="1"/>
</dbReference>
<evidence type="ECO:0000256" key="1">
    <source>
        <dbReference type="ARBA" id="ARBA00006611"/>
    </source>
</evidence>
<organism evidence="3 4">
    <name type="scientific">Ructibacterium gallinarum</name>
    <dbReference type="NCBI Taxonomy" id="2779355"/>
    <lineage>
        <taxon>Bacteria</taxon>
        <taxon>Bacillati</taxon>
        <taxon>Bacillota</taxon>
        <taxon>Clostridia</taxon>
        <taxon>Eubacteriales</taxon>
        <taxon>Oscillospiraceae</taxon>
        <taxon>Ructibacterium</taxon>
    </lineage>
</organism>
<dbReference type="Pfam" id="PF00437">
    <property type="entry name" value="T2SSE"/>
    <property type="match status" value="1"/>
</dbReference>
<accession>A0A9D5M2M2</accession>
<evidence type="ECO:0000313" key="4">
    <source>
        <dbReference type="Proteomes" id="UP000806542"/>
    </source>
</evidence>
<keyword evidence="4" id="KW-1185">Reference proteome</keyword>
<dbReference type="PANTHER" id="PTHR30486">
    <property type="entry name" value="TWITCHING MOTILITY PROTEIN PILT"/>
    <property type="match status" value="1"/>
</dbReference>
<dbReference type="EMBL" id="JADCKB010000005">
    <property type="protein sequence ID" value="MBE5039485.1"/>
    <property type="molecule type" value="Genomic_DNA"/>
</dbReference>
<dbReference type="InterPro" id="IPR050921">
    <property type="entry name" value="T4SS_GSP_E_ATPase"/>
</dbReference>
<feature type="domain" description="Bacterial type II secretion system protein E" evidence="2">
    <location>
        <begin position="187"/>
        <end position="356"/>
    </location>
</feature>
<reference evidence="3" key="1">
    <citation type="submission" date="2020-10" db="EMBL/GenBank/DDBJ databases">
        <title>ChiBAC.</title>
        <authorList>
            <person name="Zenner C."/>
            <person name="Hitch T.C.A."/>
            <person name="Clavel T."/>
        </authorList>
    </citation>
    <scope>NUCLEOTIDE SEQUENCE</scope>
    <source>
        <strain evidence="3">DSM 107454</strain>
    </source>
</reference>
<gene>
    <name evidence="3" type="ORF">INF28_03280</name>
</gene>
<proteinExistence type="inferred from homology"/>
<dbReference type="InterPro" id="IPR027417">
    <property type="entry name" value="P-loop_NTPase"/>
</dbReference>
<name>A0A9D5M2M2_9FIRM</name>
<dbReference type="InterPro" id="IPR001482">
    <property type="entry name" value="T2SS/T4SS_dom"/>
</dbReference>
<dbReference type="Gene3D" id="3.30.450.380">
    <property type="match status" value="1"/>
</dbReference>
<sequence length="458" mass="51090">MVDVFNVNDLIYEVNTGTITAANVRGAARTYKEALDMIRHIISKNHSAELIDVLYSEEAKDKLKNLIVRYLNQQRISVETFSNIGELADKIYEDMAGFGVLTKYLSDEAVEEININAWNCIEVVYPDRIMMLEDTFISPDDCMDKIKKMVWLGGSIVDGSNPMVDSFIGEGIRISAIIPPCVDKKTGGVASIRRQKENVITRELMIAYGSATEEELDFLSLCVNNGVSLAIAGSTGAGKTTDLGYLIGCLDKDKRIYTIEDTRELNIARLDSSGKMINRVVQTLTKENGNPITMDDLLKEALRFHPYAIIPAEMRGKEALTAVEAGRTGHTIISTLHANSAIDAYNRILSMCVSSGVGLSESKLMEFILEAMPLILFKRQLPDGRRIYDEIFEGMRVEDGRIVGQTLYQYEIKENIYESDGRISKVIGEHKQINKMSSALLSRLKYGGASDAMLRRFM</sequence>
<evidence type="ECO:0000259" key="2">
    <source>
        <dbReference type="Pfam" id="PF00437"/>
    </source>
</evidence>
<dbReference type="AlphaFoldDB" id="A0A9D5M2M2"/>
<comment type="similarity">
    <text evidence="1">Belongs to the GSP E family.</text>
</comment>
<dbReference type="PANTHER" id="PTHR30486:SF6">
    <property type="entry name" value="TYPE IV PILUS RETRACTATION ATPASE PILT"/>
    <property type="match status" value="1"/>
</dbReference>
<dbReference type="GO" id="GO:0016887">
    <property type="term" value="F:ATP hydrolysis activity"/>
    <property type="evidence" value="ECO:0007669"/>
    <property type="project" value="InterPro"/>
</dbReference>
<evidence type="ECO:0000313" key="3">
    <source>
        <dbReference type="EMBL" id="MBE5039485.1"/>
    </source>
</evidence>
<protein>
    <submittedName>
        <fullName evidence="3">CpaF family protein</fullName>
    </submittedName>
</protein>
<dbReference type="Gene3D" id="3.40.50.300">
    <property type="entry name" value="P-loop containing nucleotide triphosphate hydrolases"/>
    <property type="match status" value="1"/>
</dbReference>
<dbReference type="SUPFAM" id="SSF52540">
    <property type="entry name" value="P-loop containing nucleoside triphosphate hydrolases"/>
    <property type="match status" value="1"/>
</dbReference>
<dbReference type="RefSeq" id="WP_226392050.1">
    <property type="nucleotide sequence ID" value="NZ_JADCKB010000005.1"/>
</dbReference>
<dbReference type="Proteomes" id="UP000806542">
    <property type="component" value="Unassembled WGS sequence"/>
</dbReference>